<dbReference type="Gene3D" id="1.25.40.10">
    <property type="entry name" value="Tetratricopeptide repeat domain"/>
    <property type="match status" value="1"/>
</dbReference>
<evidence type="ECO:0000313" key="2">
    <source>
        <dbReference type="Proteomes" id="UP000248423"/>
    </source>
</evidence>
<dbReference type="Proteomes" id="UP000248423">
    <property type="component" value="Unassembled WGS sequence"/>
</dbReference>
<reference evidence="1 2" key="1">
    <citation type="submission" date="2018-02" db="EMBL/GenBank/DDBJ databases">
        <title>The genomes of Aspergillus section Nigri reveals drivers in fungal speciation.</title>
        <authorList>
            <consortium name="DOE Joint Genome Institute"/>
            <person name="Vesth T.C."/>
            <person name="Nybo J."/>
            <person name="Theobald S."/>
            <person name="Brandl J."/>
            <person name="Frisvad J.C."/>
            <person name="Nielsen K.F."/>
            <person name="Lyhne E.K."/>
            <person name="Kogle M.E."/>
            <person name="Kuo A."/>
            <person name="Riley R."/>
            <person name="Clum A."/>
            <person name="Nolan M."/>
            <person name="Lipzen A."/>
            <person name="Salamov A."/>
            <person name="Henrissat B."/>
            <person name="Wiebenga A."/>
            <person name="De vries R.P."/>
            <person name="Grigoriev I.V."/>
            <person name="Mortensen U.H."/>
            <person name="Andersen M.R."/>
            <person name="Baker S.E."/>
        </authorList>
    </citation>
    <scope>NUCLEOTIDE SEQUENCE [LARGE SCALE GENOMIC DNA]</scope>
    <source>
        <strain evidence="1 2">CBS 121057</strain>
    </source>
</reference>
<dbReference type="InterPro" id="IPR011990">
    <property type="entry name" value="TPR-like_helical_dom_sf"/>
</dbReference>
<evidence type="ECO:0000313" key="1">
    <source>
        <dbReference type="EMBL" id="PYI04021.1"/>
    </source>
</evidence>
<dbReference type="VEuPathDB" id="FungiDB:BO78DRAFT_399378"/>
<dbReference type="OrthoDB" id="4473276at2759"/>
<protein>
    <submittedName>
        <fullName evidence="1">Uncharacterized protein</fullName>
    </submittedName>
</protein>
<proteinExistence type="predicted"/>
<accession>A0A319E1T5</accession>
<sequence length="247" mass="27899">MTTTTTSVRYSTGEVATSESAKAFPWESPIPVNSFWDSFSYCTARSFLINFTSSELSTLPIDPSSTATHETKLHLLLDLLQTKLTEKESTTTPPHSLYHTDYDRWYNLWSGIYTMQNTLSLPEAEQTIRMLVAKRPDETNIVPSHMLAEYLLKAGKYSEAEETARPVCAWMDAQPRLGKDSPQALNARRFIAKAVWFQGPGRREEAERLVAELRGLVDGMDGGRFGVYQEEERRLNAEMMGELGMDA</sequence>
<name>A0A319E1T5_ASPSB</name>
<organism evidence="1 2">
    <name type="scientific">Aspergillus sclerotiicarbonarius (strain CBS 121057 / IBT 28362)</name>
    <dbReference type="NCBI Taxonomy" id="1448318"/>
    <lineage>
        <taxon>Eukaryota</taxon>
        <taxon>Fungi</taxon>
        <taxon>Dikarya</taxon>
        <taxon>Ascomycota</taxon>
        <taxon>Pezizomycotina</taxon>
        <taxon>Eurotiomycetes</taxon>
        <taxon>Eurotiomycetidae</taxon>
        <taxon>Eurotiales</taxon>
        <taxon>Aspergillaceae</taxon>
        <taxon>Aspergillus</taxon>
        <taxon>Aspergillus subgen. Circumdati</taxon>
    </lineage>
</organism>
<dbReference type="AlphaFoldDB" id="A0A319E1T5"/>
<dbReference type="EMBL" id="KZ826374">
    <property type="protein sequence ID" value="PYI04021.1"/>
    <property type="molecule type" value="Genomic_DNA"/>
</dbReference>
<keyword evidence="2" id="KW-1185">Reference proteome</keyword>
<gene>
    <name evidence="1" type="ORF">BO78DRAFT_399378</name>
</gene>